<keyword evidence="2" id="KW-1185">Reference proteome</keyword>
<gene>
    <name evidence="1" type="ORF">HNR37_002207</name>
</gene>
<accession>A0A7W8DHV4</accession>
<reference evidence="1 2" key="1">
    <citation type="submission" date="2020-08" db="EMBL/GenBank/DDBJ databases">
        <title>Genomic Encyclopedia of Type Strains, Phase IV (KMG-IV): sequencing the most valuable type-strain genomes for metagenomic binning, comparative biology and taxonomic classification.</title>
        <authorList>
            <person name="Goeker M."/>
        </authorList>
    </citation>
    <scope>NUCLEOTIDE SEQUENCE [LARGE SCALE GENOMIC DNA]</scope>
    <source>
        <strain evidence="1 2">DSM 22071</strain>
    </source>
</reference>
<evidence type="ECO:0000313" key="1">
    <source>
        <dbReference type="EMBL" id="MBB5022860.1"/>
    </source>
</evidence>
<organism evidence="1 2">
    <name type="scientific">Desulfurispira natronophila</name>
    <dbReference type="NCBI Taxonomy" id="682562"/>
    <lineage>
        <taxon>Bacteria</taxon>
        <taxon>Pseudomonadati</taxon>
        <taxon>Chrysiogenota</taxon>
        <taxon>Chrysiogenia</taxon>
        <taxon>Chrysiogenales</taxon>
        <taxon>Chrysiogenaceae</taxon>
        <taxon>Desulfurispira</taxon>
    </lineage>
</organism>
<sequence length="32" mass="3714">MLYTIGHSNHTLEHFLHLLSEYQVTAEVIMSV</sequence>
<dbReference type="Proteomes" id="UP000528322">
    <property type="component" value="Unassembled WGS sequence"/>
</dbReference>
<dbReference type="EMBL" id="JACHID010000019">
    <property type="protein sequence ID" value="MBB5022860.1"/>
    <property type="molecule type" value="Genomic_DNA"/>
</dbReference>
<protein>
    <submittedName>
        <fullName evidence="1">Uncharacterized protein (DUF488 family)</fullName>
    </submittedName>
</protein>
<dbReference type="AlphaFoldDB" id="A0A7W8DHV4"/>
<comment type="caution">
    <text evidence="1">The sequence shown here is derived from an EMBL/GenBank/DDBJ whole genome shotgun (WGS) entry which is preliminary data.</text>
</comment>
<name>A0A7W8DHV4_9BACT</name>
<evidence type="ECO:0000313" key="2">
    <source>
        <dbReference type="Proteomes" id="UP000528322"/>
    </source>
</evidence>
<proteinExistence type="predicted"/>